<reference key="1">
    <citation type="journal article" date="2007" name="Nature">
        <title>The medaka draft genome and insights into vertebrate genome evolution.</title>
        <authorList>
            <person name="Kasahara M."/>
            <person name="Naruse K."/>
            <person name="Sasaki S."/>
            <person name="Nakatani Y."/>
            <person name="Qu W."/>
            <person name="Ahsan B."/>
            <person name="Yamada T."/>
            <person name="Nagayasu Y."/>
            <person name="Doi K."/>
            <person name="Kasai Y."/>
            <person name="Jindo T."/>
            <person name="Kobayashi D."/>
            <person name="Shimada A."/>
            <person name="Toyoda A."/>
            <person name="Kuroki Y."/>
            <person name="Fujiyama A."/>
            <person name="Sasaki T."/>
            <person name="Shimizu A."/>
            <person name="Asakawa S."/>
            <person name="Shimizu N."/>
            <person name="Hashimoto S."/>
            <person name="Yang J."/>
            <person name="Lee Y."/>
            <person name="Matsushima K."/>
            <person name="Sugano S."/>
            <person name="Sakaizumi M."/>
            <person name="Narita T."/>
            <person name="Ohishi K."/>
            <person name="Haga S."/>
            <person name="Ohta F."/>
            <person name="Nomoto H."/>
            <person name="Nogata K."/>
            <person name="Morishita T."/>
            <person name="Endo T."/>
            <person name="Shin-I T."/>
            <person name="Takeda H."/>
            <person name="Morishita S."/>
            <person name="Kohara Y."/>
        </authorList>
    </citation>
    <scope>NUCLEOTIDE SEQUENCE [LARGE SCALE GENOMIC DNA]</scope>
    <source>
        <strain>Hd-rR</strain>
    </source>
</reference>
<accession>A0A3P9JIF5</accession>
<dbReference type="Pfam" id="PF15292">
    <property type="entry name" value="Treslin_M"/>
    <property type="match status" value="1"/>
</dbReference>
<feature type="compositionally biased region" description="Basic and acidic residues" evidence="1">
    <location>
        <begin position="859"/>
        <end position="877"/>
    </location>
</feature>
<reference evidence="5 6" key="2">
    <citation type="submission" date="2017-04" db="EMBL/GenBank/DDBJ databases">
        <title>CpG methylation of centromeres and impact of large insertions on vertebrate speciation.</title>
        <authorList>
            <person name="Ichikawa K."/>
            <person name="Yoshimura J."/>
            <person name="Morishita S."/>
        </authorList>
    </citation>
    <scope>NUCLEOTIDE SEQUENCE</scope>
    <source>
        <strain evidence="5 6">HSOK</strain>
    </source>
</reference>
<dbReference type="InterPro" id="IPR053919">
    <property type="entry name" value="Treslin_N"/>
</dbReference>
<feature type="compositionally biased region" description="Low complexity" evidence="1">
    <location>
        <begin position="789"/>
        <end position="808"/>
    </location>
</feature>
<name>A0A3P9JIF5_ORYLA</name>
<evidence type="ECO:0000313" key="5">
    <source>
        <dbReference type="Ensembl" id="ENSORLP00015031796.1"/>
    </source>
</evidence>
<dbReference type="Pfam" id="PF21855">
    <property type="entry name" value="Treslin_STD"/>
    <property type="match status" value="1"/>
</dbReference>
<feature type="region of interest" description="Disordered" evidence="1">
    <location>
        <begin position="1255"/>
        <end position="1344"/>
    </location>
</feature>
<feature type="region of interest" description="Disordered" evidence="1">
    <location>
        <begin position="133"/>
        <end position="154"/>
    </location>
</feature>
<feature type="region of interest" description="Disordered" evidence="1">
    <location>
        <begin position="567"/>
        <end position="600"/>
    </location>
</feature>
<feature type="compositionally biased region" description="Low complexity" evidence="1">
    <location>
        <begin position="1043"/>
        <end position="1055"/>
    </location>
</feature>
<dbReference type="Pfam" id="PF21854">
    <property type="entry name" value="Treslin_N"/>
    <property type="match status" value="1"/>
</dbReference>
<feature type="region of interest" description="Disordered" evidence="1">
    <location>
        <begin position="1535"/>
        <end position="1555"/>
    </location>
</feature>
<reference evidence="5" key="4">
    <citation type="submission" date="2025-09" db="UniProtKB">
        <authorList>
            <consortium name="Ensembl"/>
        </authorList>
    </citation>
    <scope>IDENTIFICATION</scope>
    <source>
        <strain evidence="5">HSOK</strain>
    </source>
</reference>
<evidence type="ECO:0000256" key="1">
    <source>
        <dbReference type="SAM" id="MobiDB-lite"/>
    </source>
</evidence>
<feature type="region of interest" description="Disordered" evidence="1">
    <location>
        <begin position="789"/>
        <end position="917"/>
    </location>
</feature>
<feature type="compositionally biased region" description="Polar residues" evidence="1">
    <location>
        <begin position="1750"/>
        <end position="1759"/>
    </location>
</feature>
<dbReference type="InterPro" id="IPR053920">
    <property type="entry name" value="Treslin_STD"/>
</dbReference>
<feature type="region of interest" description="Disordered" evidence="1">
    <location>
        <begin position="1683"/>
        <end position="1716"/>
    </location>
</feature>
<feature type="compositionally biased region" description="Basic and acidic residues" evidence="1">
    <location>
        <begin position="1264"/>
        <end position="1276"/>
    </location>
</feature>
<feature type="region of interest" description="Disordered" evidence="1">
    <location>
        <begin position="1034"/>
        <end position="1070"/>
    </location>
</feature>
<feature type="compositionally biased region" description="Polar residues" evidence="1">
    <location>
        <begin position="1285"/>
        <end position="1324"/>
    </location>
</feature>
<dbReference type="PANTHER" id="PTHR21556:SF2">
    <property type="entry name" value="TRESLIN"/>
    <property type="match status" value="1"/>
</dbReference>
<dbReference type="Ensembl" id="ENSORLT00015023211.1">
    <property type="protein sequence ID" value="ENSORLP00015031796.1"/>
    <property type="gene ID" value="ENSORLG00015016232.1"/>
</dbReference>
<feature type="compositionally biased region" description="Polar residues" evidence="1">
    <location>
        <begin position="1402"/>
        <end position="1416"/>
    </location>
</feature>
<feature type="compositionally biased region" description="Basic and acidic residues" evidence="1">
    <location>
        <begin position="1386"/>
        <end position="1401"/>
    </location>
</feature>
<feature type="region of interest" description="Disordered" evidence="1">
    <location>
        <begin position="1636"/>
        <end position="1661"/>
    </location>
</feature>
<sequence>MALHNIVFLIDVDLEDHESDSQVNVKIDFIKRGILHILLHFGYKLGLEKLRWGYKFFQSKASRPSNTLSRASDFKELRQKTFEDFEQDFETRIDLKGKLCSTRQKQQQPCQLVQNALRETLLDFQWDRPDITSPTKLSLRPRRTSRGGKPNLSHEDDISNSVKNFVFVVSQCPNSWAQFMDYLSFKDKELSSEPTEYIISKSLKDMLVQQLVILHWIDTRSYNQVVSCEDHLGSDEVAGVLSQVGGRIIPLVALLDLCCQQKSDSRLAKDAFGLKSSIGYLLSSESLFQQACGVLRWDQGKIAQSCAVTVEPVLCRQRIPQEPVEVCLKALVPCCDASSVTQISKESWVLKGDQEAAAFQQLLRELSSLDSNMLAEVNVGGLVCSAVLSPLSHSTALLTVLQPEIPQQNQLLKTNAEAPQTTTDLPDVVSSVLGVVYDIMNKDEDAVNDKIQDPPVPEWAQQEISHPLTTSLLETWFPLSDLSGVSSHLMESFRLLSAVPEQSEEEEACLLQQELIGGLSELYQASQDHVNKRGRKRGAHCTPVKQKMKTMSRSLQMLNVARLNVKAQKNQSEEEQMATESRTVDKPEKRRTSARGKSAGQSFVSFTDEAELLTHLKTSYDRTVAEKDSSLLKVVQQLVTAVKGFLEAKLTCQGQTSLFIQNHLLKTSKSIRQLYGADADTDSKVRECQLQVMLRLELCSMLASEPSDSLDTDQMTEEAAEMLRVISLTKDPVFLSRFLLDEVIPGFLNSVPGDLANIYHNLGTQLPEALMAVLPADFFSDESINKDSISPSVSSSNMSASNLASNGNDGLQDLRNRTVNRKRSGMLTRHRSMTESSQSFRQVEIPKKTSKAPKPGRVASEKPPVEAQKQETKEVTKVRRNLFNQEDVTQPKKSKLSRSQSVSAVEGLKRKRPDDAEERHKLLTKKVCDTPVHKQVSSRLLHRQKIGRRSDLSEDFIVEESPVKPAEELRRSPRIQTFSRRHSSTFYSSSQSRSRNLDRARSSSQLCLSDAKACEVNVKTVKSPLRLLFGAAESPGRDQPVATRTTRSRLSTGSSVFESPNKTPTKSPNRCGAAVIESYALGTPCTPKTPERRLSTRMHTSTGAETPAEGCSGLAMALRNSPFRSPAETPLDVDTPLKQSPMKTPLKSILKTPVKSDDNTSSMCLRRNPVFRTPKKSVTWSPSPQKLKKCENVSSFKVPESPKTSSHSCFGILKTPSKLSSPVQSLNTTRDIFTTPTKICQVKLVRMPDEAFLTPEKTSTLLEKPGRTETPKKDDNFNPLEMSPPRSTSPLDQRQSPLSRASNPTKTPSPGRQIITRSGQTPGKHSSRLFPWKSPQKDADTSEGSLSLLKKKMESLQCRRKSMHNLKPEPVENLVEQNINLGLQEEASHSSETDSSFHTDSQENNSSQGNSATTSSDSLDIIDAAVVKSQFNGGLKMNISFSRKPSVSEDGLSKLKSPKHRVALAGTPSRSYGFRQTPDRQQREAAARLGYGNEFPRFSTPRGPRRLAQQKGSPLTYQVELEMQTSGLPKLKIKRTDFSSGGSPPVGTRSPFGGSKPYFESPLALLTKHKDPGCASPTVCAHATPAKTTPLKGVGVQTYICQSYTPTGLPAVAMSPVAVADVIPLTPSPQCVGKVTTDNLNSWPRRKRPNIVTTGGKDRPLKVDPQLEELLEEAELGVGRLQDIEDNDEPSDNNAEIMVPSPKPMVSCGAATSPVSPQENLYWTEKLADQTGSNPQGMDSVFWSHENGDSKSTVETPPSSKKMKPVTASGILALTQSPLLFKSRAGSSHPKRSNYKQEAASENAETDGVDLFDSNPPDRHSRTGKTYSRKRLIH</sequence>
<reference evidence="5" key="3">
    <citation type="submission" date="2025-08" db="UniProtKB">
        <authorList>
            <consortium name="Ensembl"/>
        </authorList>
    </citation>
    <scope>IDENTIFICATION</scope>
    <source>
        <strain evidence="5">HSOK</strain>
    </source>
</reference>
<feature type="region of interest" description="Disordered" evidence="1">
    <location>
        <begin position="1084"/>
        <end position="1109"/>
    </location>
</feature>
<dbReference type="GO" id="GO:0010212">
    <property type="term" value="P:response to ionizing radiation"/>
    <property type="evidence" value="ECO:0007669"/>
    <property type="project" value="InterPro"/>
</dbReference>
<dbReference type="GO" id="GO:0033314">
    <property type="term" value="P:mitotic DNA replication checkpoint signaling"/>
    <property type="evidence" value="ECO:0007669"/>
    <property type="project" value="InterPro"/>
</dbReference>
<evidence type="ECO:0000259" key="2">
    <source>
        <dbReference type="Pfam" id="PF15292"/>
    </source>
</evidence>
<feature type="region of interest" description="Disordered" evidence="1">
    <location>
        <begin position="1729"/>
        <end position="1765"/>
    </location>
</feature>
<feature type="domain" description="Treslin N-terminal" evidence="3">
    <location>
        <begin position="4"/>
        <end position="195"/>
    </location>
</feature>
<feature type="domain" description="Treslin STD" evidence="4">
    <location>
        <begin position="611"/>
        <end position="762"/>
    </location>
</feature>
<feature type="region of interest" description="Disordered" evidence="1">
    <location>
        <begin position="1781"/>
        <end position="1834"/>
    </location>
</feature>
<dbReference type="GO" id="GO:0005634">
    <property type="term" value="C:nucleus"/>
    <property type="evidence" value="ECO:0007669"/>
    <property type="project" value="InterPro"/>
</dbReference>
<organism evidence="5 6">
    <name type="scientific">Oryzias latipes</name>
    <name type="common">Japanese rice fish</name>
    <name type="synonym">Japanese killifish</name>
    <dbReference type="NCBI Taxonomy" id="8090"/>
    <lineage>
        <taxon>Eukaryota</taxon>
        <taxon>Metazoa</taxon>
        <taxon>Chordata</taxon>
        <taxon>Craniata</taxon>
        <taxon>Vertebrata</taxon>
        <taxon>Euteleostomi</taxon>
        <taxon>Actinopterygii</taxon>
        <taxon>Neopterygii</taxon>
        <taxon>Teleostei</taxon>
        <taxon>Neoteleostei</taxon>
        <taxon>Acanthomorphata</taxon>
        <taxon>Ovalentaria</taxon>
        <taxon>Atherinomorphae</taxon>
        <taxon>Beloniformes</taxon>
        <taxon>Adrianichthyidae</taxon>
        <taxon>Oryziinae</taxon>
        <taxon>Oryzias</taxon>
    </lineage>
</organism>
<evidence type="ECO:0000259" key="3">
    <source>
        <dbReference type="Pfam" id="PF21854"/>
    </source>
</evidence>
<feature type="compositionally biased region" description="Basic residues" evidence="1">
    <location>
        <begin position="818"/>
        <end position="831"/>
    </location>
</feature>
<dbReference type="Proteomes" id="UP000265200">
    <property type="component" value="Chromosome 6"/>
</dbReference>
<feature type="region of interest" description="Disordered" evidence="1">
    <location>
        <begin position="1386"/>
        <end position="1416"/>
    </location>
</feature>
<evidence type="ECO:0000259" key="4">
    <source>
        <dbReference type="Pfam" id="PF21855"/>
    </source>
</evidence>
<evidence type="ECO:0000313" key="6">
    <source>
        <dbReference type="Proteomes" id="UP000265200"/>
    </source>
</evidence>
<protein>
    <submittedName>
        <fullName evidence="5">TOPBP1 interacting checkpoint and replication regulator</fullName>
    </submittedName>
</protein>
<dbReference type="GO" id="GO:0006260">
    <property type="term" value="P:DNA replication"/>
    <property type="evidence" value="ECO:0007669"/>
    <property type="project" value="InterPro"/>
</dbReference>
<feature type="compositionally biased region" description="Basic and acidic residues" evidence="1">
    <location>
        <begin position="582"/>
        <end position="591"/>
    </location>
</feature>
<dbReference type="PANTHER" id="PTHR21556">
    <property type="entry name" value="TRESLIN"/>
    <property type="match status" value="1"/>
</dbReference>
<feature type="region of interest" description="Disordered" evidence="1">
    <location>
        <begin position="1493"/>
        <end position="1512"/>
    </location>
</feature>
<dbReference type="InterPro" id="IPR026153">
    <property type="entry name" value="Treslin"/>
</dbReference>
<dbReference type="InterPro" id="IPR032746">
    <property type="entry name" value="Treslin_M"/>
</dbReference>
<feature type="region of interest" description="Disordered" evidence="1">
    <location>
        <begin position="1443"/>
        <end position="1481"/>
    </location>
</feature>
<feature type="compositionally biased region" description="Polar residues" evidence="1">
    <location>
        <begin position="1056"/>
        <end position="1068"/>
    </location>
</feature>
<feature type="domain" description="Treslin M" evidence="2">
    <location>
        <begin position="271"/>
        <end position="401"/>
    </location>
</feature>
<proteinExistence type="predicted"/>